<organism evidence="2 3">
    <name type="scientific">Portunus trituberculatus</name>
    <name type="common">Swimming crab</name>
    <name type="synonym">Neptunus trituberculatus</name>
    <dbReference type="NCBI Taxonomy" id="210409"/>
    <lineage>
        <taxon>Eukaryota</taxon>
        <taxon>Metazoa</taxon>
        <taxon>Ecdysozoa</taxon>
        <taxon>Arthropoda</taxon>
        <taxon>Crustacea</taxon>
        <taxon>Multicrustacea</taxon>
        <taxon>Malacostraca</taxon>
        <taxon>Eumalacostraca</taxon>
        <taxon>Eucarida</taxon>
        <taxon>Decapoda</taxon>
        <taxon>Pleocyemata</taxon>
        <taxon>Brachyura</taxon>
        <taxon>Eubrachyura</taxon>
        <taxon>Portunoidea</taxon>
        <taxon>Portunidae</taxon>
        <taxon>Portuninae</taxon>
        <taxon>Portunus</taxon>
    </lineage>
</organism>
<gene>
    <name evidence="2" type="ORF">E2C01_027782</name>
</gene>
<dbReference type="EMBL" id="VSRR010003045">
    <property type="protein sequence ID" value="MPC34395.1"/>
    <property type="molecule type" value="Genomic_DNA"/>
</dbReference>
<comment type="caution">
    <text evidence="2">The sequence shown here is derived from an EMBL/GenBank/DDBJ whole genome shotgun (WGS) entry which is preliminary data.</text>
</comment>
<dbReference type="Proteomes" id="UP000324222">
    <property type="component" value="Unassembled WGS sequence"/>
</dbReference>
<evidence type="ECO:0000313" key="3">
    <source>
        <dbReference type="Proteomes" id="UP000324222"/>
    </source>
</evidence>
<accession>A0A5B7ELT6</accession>
<feature type="transmembrane region" description="Helical" evidence="1">
    <location>
        <begin position="38"/>
        <end position="58"/>
    </location>
</feature>
<dbReference type="AlphaFoldDB" id="A0A5B7ELT6"/>
<protein>
    <submittedName>
        <fullName evidence="2">Uncharacterized protein</fullName>
    </submittedName>
</protein>
<keyword evidence="1" id="KW-0812">Transmembrane</keyword>
<reference evidence="2 3" key="1">
    <citation type="submission" date="2019-05" db="EMBL/GenBank/DDBJ databases">
        <title>Another draft genome of Portunus trituberculatus and its Hox gene families provides insights of decapod evolution.</title>
        <authorList>
            <person name="Jeong J.-H."/>
            <person name="Song I."/>
            <person name="Kim S."/>
            <person name="Choi T."/>
            <person name="Kim D."/>
            <person name="Ryu S."/>
            <person name="Kim W."/>
        </authorList>
    </citation>
    <scope>NUCLEOTIDE SEQUENCE [LARGE SCALE GENOMIC DNA]</scope>
    <source>
        <tissue evidence="2">Muscle</tissue>
    </source>
</reference>
<sequence>MPEKRSKEINREETSWLRCVKTARDYILDMRPRLGRCGVWWIDVAAAVAMVAAVAAAAEGEAPS</sequence>
<proteinExistence type="predicted"/>
<keyword evidence="3" id="KW-1185">Reference proteome</keyword>
<name>A0A5B7ELT6_PORTR</name>
<keyword evidence="1" id="KW-0472">Membrane</keyword>
<keyword evidence="1" id="KW-1133">Transmembrane helix</keyword>
<evidence type="ECO:0000256" key="1">
    <source>
        <dbReference type="SAM" id="Phobius"/>
    </source>
</evidence>
<evidence type="ECO:0000313" key="2">
    <source>
        <dbReference type="EMBL" id="MPC34395.1"/>
    </source>
</evidence>